<accession>A0A151MFV0</accession>
<dbReference type="EMBL" id="AKHW03006215">
    <property type="protein sequence ID" value="KYO23388.1"/>
    <property type="molecule type" value="Genomic_DNA"/>
</dbReference>
<evidence type="ECO:0000313" key="2">
    <source>
        <dbReference type="Proteomes" id="UP000050525"/>
    </source>
</evidence>
<keyword evidence="2" id="KW-1185">Reference proteome</keyword>
<reference evidence="1 2" key="1">
    <citation type="journal article" date="2012" name="Genome Biol.">
        <title>Sequencing three crocodilian genomes to illuminate the evolution of archosaurs and amniotes.</title>
        <authorList>
            <person name="St John J.A."/>
            <person name="Braun E.L."/>
            <person name="Isberg S.R."/>
            <person name="Miles L.G."/>
            <person name="Chong A.Y."/>
            <person name="Gongora J."/>
            <person name="Dalzell P."/>
            <person name="Moran C."/>
            <person name="Bed'hom B."/>
            <person name="Abzhanov A."/>
            <person name="Burgess S.C."/>
            <person name="Cooksey A.M."/>
            <person name="Castoe T.A."/>
            <person name="Crawford N.G."/>
            <person name="Densmore L.D."/>
            <person name="Drew J.C."/>
            <person name="Edwards S.V."/>
            <person name="Faircloth B.C."/>
            <person name="Fujita M.K."/>
            <person name="Greenwold M.J."/>
            <person name="Hoffmann F.G."/>
            <person name="Howard J.M."/>
            <person name="Iguchi T."/>
            <person name="Janes D.E."/>
            <person name="Khan S.Y."/>
            <person name="Kohno S."/>
            <person name="de Koning A.J."/>
            <person name="Lance S.L."/>
            <person name="McCarthy F.M."/>
            <person name="McCormack J.E."/>
            <person name="Merchant M.E."/>
            <person name="Peterson D.G."/>
            <person name="Pollock D.D."/>
            <person name="Pourmand N."/>
            <person name="Raney B.J."/>
            <person name="Roessler K.A."/>
            <person name="Sanford J.R."/>
            <person name="Sawyer R.H."/>
            <person name="Schmidt C.J."/>
            <person name="Triplett E.W."/>
            <person name="Tuberville T.D."/>
            <person name="Venegas-Anaya M."/>
            <person name="Howard J.T."/>
            <person name="Jarvis E.D."/>
            <person name="Guillette L.J.Jr."/>
            <person name="Glenn T.C."/>
            <person name="Green R.E."/>
            <person name="Ray D.A."/>
        </authorList>
    </citation>
    <scope>NUCLEOTIDE SEQUENCE [LARGE SCALE GENOMIC DNA]</scope>
    <source>
        <strain evidence="1">KSC_2009_1</strain>
    </source>
</reference>
<organism evidence="1 2">
    <name type="scientific">Alligator mississippiensis</name>
    <name type="common">American alligator</name>
    <dbReference type="NCBI Taxonomy" id="8496"/>
    <lineage>
        <taxon>Eukaryota</taxon>
        <taxon>Metazoa</taxon>
        <taxon>Chordata</taxon>
        <taxon>Craniata</taxon>
        <taxon>Vertebrata</taxon>
        <taxon>Euteleostomi</taxon>
        <taxon>Archelosauria</taxon>
        <taxon>Archosauria</taxon>
        <taxon>Crocodylia</taxon>
        <taxon>Alligatoridae</taxon>
        <taxon>Alligatorinae</taxon>
        <taxon>Alligator</taxon>
    </lineage>
</organism>
<sequence>MLKTMMNPHSGLHFSLFGVEKVAFSYFSPSRYVRTELSLEKPDLRHGQAINATHLESKVRDVGRQGPLLHHAPIAVFEQNCLATALLHLSLSCIAPVFLALPFQGS</sequence>
<gene>
    <name evidence="1" type="ORF">Y1Q_0005767</name>
</gene>
<dbReference type="AlphaFoldDB" id="A0A151MFV0"/>
<name>A0A151MFV0_ALLMI</name>
<evidence type="ECO:0000313" key="1">
    <source>
        <dbReference type="EMBL" id="KYO23388.1"/>
    </source>
</evidence>
<dbReference type="Proteomes" id="UP000050525">
    <property type="component" value="Unassembled WGS sequence"/>
</dbReference>
<comment type="caution">
    <text evidence="1">The sequence shown here is derived from an EMBL/GenBank/DDBJ whole genome shotgun (WGS) entry which is preliminary data.</text>
</comment>
<proteinExistence type="predicted"/>
<protein>
    <submittedName>
        <fullName evidence="1">Uncharacterized protein</fullName>
    </submittedName>
</protein>